<gene>
    <name evidence="1" type="ORF">EJF14_20037</name>
</gene>
<proteinExistence type="predicted"/>
<reference evidence="2" key="1">
    <citation type="journal article" date="2019" name="MBio">
        <title>Comparative genomics for the elucidation of multidrug resistance (MDR) in Candida lusitaniae.</title>
        <authorList>
            <person name="Kannan A."/>
            <person name="Asner S.A."/>
            <person name="Trachsel E."/>
            <person name="Kelly S."/>
            <person name="Parker J."/>
            <person name="Sanglard D."/>
        </authorList>
    </citation>
    <scope>NUCLEOTIDE SEQUENCE [LARGE SCALE GENOMIC DNA]</scope>
    <source>
        <strain evidence="2">P1</strain>
    </source>
</reference>
<evidence type="ECO:0000313" key="2">
    <source>
        <dbReference type="Proteomes" id="UP000326582"/>
    </source>
</evidence>
<sequence length="1117" mass="128262">MQCSSSVSTIMGSPKPESKDSLPLYRTVPMKVSSLLNSESGETVETMPISPDSLKVENENSISPSITKEDTPASVKSDDYESVSDELKKLTYTNLLRSHVQKRLPDVDWDEIVRYVETLTLPTDFTKPEIELIVSEWYKEGPVNHRMLEYECFARTRREIHSKICALEDLYGLKREELECSQIIAMEVCNELQLFLLSDIKPMLPHMSTPNIAGMISKHYKYKNRWSDREVEFISDCIEREESRESILEALVFRKPYEIRNKIDSVKRRLRRQSTPPIKKEPSPVVIAYESKLSELMNSDLTLTGIRSVMGSRNLNRVVQDIQSRKKRDIALPFTYPETEFLRHSLTNNMPMADIMKELVIRSEEEVVAKLKTLQMACVRQKKFTNTVERLIYEAQWYMAIADGESGGRPKRRTRNNVELDDLRKEALTKKKKVERTLTPEEISEKQKRSEIRTQRRIESLRRKAEENELRKKKASMRGRKLRSTRKQEAESRVAALIEEARWFQSVTGDGTCVKEGEKRKRRPVFHLVPEFKNRQQLKNAQKRLVEKKKEVKKKRGRGRPRRTPSSDVDDSTSDSDSEDDLEKLQHAIDSDESDEFACVSSFDPTDIIHDSLVPLSGRQLFNNAITSGSVNPQPVSFSDDVSVMIQSNQYLPVNDTVAAKVIKDHIKSYKPLGASFPPLFTSDVNGSDVINSRNIIHIRYLLYPQHTEQFVLAAPKSNELDPVFELQKIFQIHYALFFSHSPLIKDIIYENYCKSLERAVEEDNFSDFMTIIDQWNTLMLALSPYPVKFDPSIDINEAIRLYLPSNYKFQPTVSDLKLDIFYYDVLSAGEIKDSDKETSIDRATSPLMRPTGPIKDADSAIANIITRFRNLRPLSYPNAFIRSLQRVSEISRFAIQQILLRAYTRIVSPNSRKLRSYKAFTAEVYGELLPSFVSEVLTKVDLKPEHSFYDLGSGVGNTTFQAALEFGVKESGGCELMNHASELTSLQEIFMQKQLIVFGLKPLPLHFALNQSFVNNPEVRSKCVGCDVLIVNNYLFDFPLNVEVGKLLYGMRPGSKIISLKNFIPPRYKAGTEKTIFDYLKVEKHEMSDYLSVSWTANKVPYYISTVQASVQQEYV</sequence>
<organism evidence="1 2">
    <name type="scientific">Clavispora lusitaniae</name>
    <name type="common">Candida lusitaniae</name>
    <dbReference type="NCBI Taxonomy" id="36911"/>
    <lineage>
        <taxon>Eukaryota</taxon>
        <taxon>Fungi</taxon>
        <taxon>Dikarya</taxon>
        <taxon>Ascomycota</taxon>
        <taxon>Saccharomycotina</taxon>
        <taxon>Pichiomycetes</taxon>
        <taxon>Metschnikowiaceae</taxon>
        <taxon>Clavispora</taxon>
    </lineage>
</organism>
<evidence type="ECO:0000313" key="1">
    <source>
        <dbReference type="EMBL" id="QFZ26142.1"/>
    </source>
</evidence>
<accession>A0ACD0WF82</accession>
<keyword evidence="2" id="KW-1185">Reference proteome</keyword>
<name>A0ACD0WF82_CLALS</name>
<dbReference type="EMBL" id="CP038485">
    <property type="protein sequence ID" value="QFZ26142.1"/>
    <property type="molecule type" value="Genomic_DNA"/>
</dbReference>
<dbReference type="Proteomes" id="UP000326582">
    <property type="component" value="Chromosome 2"/>
</dbReference>
<protein>
    <submittedName>
        <fullName evidence="1">Histone-lysine N-methyltransferase</fullName>
    </submittedName>
</protein>